<accession>A0A1M6PD85</accession>
<organism evidence="2 3">
    <name type="scientific">Anaerotignum lactatifermentans DSM 14214</name>
    <dbReference type="NCBI Taxonomy" id="1121323"/>
    <lineage>
        <taxon>Bacteria</taxon>
        <taxon>Bacillati</taxon>
        <taxon>Bacillota</taxon>
        <taxon>Clostridia</taxon>
        <taxon>Lachnospirales</taxon>
        <taxon>Anaerotignaceae</taxon>
        <taxon>Anaerotignum</taxon>
    </lineage>
</organism>
<keyword evidence="3" id="KW-1185">Reference proteome</keyword>
<name>A0A1M6PD85_9FIRM</name>
<gene>
    <name evidence="2" type="ORF">SAMN02745138_01058</name>
</gene>
<dbReference type="InterPro" id="IPR012654">
    <property type="entry name" value="CHP02391"/>
</dbReference>
<dbReference type="AlphaFoldDB" id="A0A1M6PD85"/>
<evidence type="ECO:0000313" key="3">
    <source>
        <dbReference type="Proteomes" id="UP000183975"/>
    </source>
</evidence>
<reference evidence="2 3" key="1">
    <citation type="submission" date="2016-11" db="EMBL/GenBank/DDBJ databases">
        <authorList>
            <person name="Jaros S."/>
            <person name="Januszkiewicz K."/>
            <person name="Wedrychowicz H."/>
        </authorList>
    </citation>
    <scope>NUCLEOTIDE SEQUENCE [LARGE SCALE GENOMIC DNA]</scope>
    <source>
        <strain evidence="2 3">DSM 14214</strain>
    </source>
</reference>
<evidence type="ECO:0000313" key="2">
    <source>
        <dbReference type="EMBL" id="SHK05928.1"/>
    </source>
</evidence>
<feature type="domain" description="Conserved hypothetical protein CHP02391" evidence="1">
    <location>
        <begin position="108"/>
        <end position="226"/>
    </location>
</feature>
<evidence type="ECO:0000259" key="1">
    <source>
        <dbReference type="Pfam" id="PF09509"/>
    </source>
</evidence>
<dbReference type="RefSeq" id="WP_072849863.1">
    <property type="nucleotide sequence ID" value="NZ_FRAH01000014.1"/>
</dbReference>
<sequence>MKVIYEKEISAIKDWLQRTNAQLSTGALPAFLQTDCWKIQNELQTISTNIQYEYPFYGHELLEIKNILFSAPQPPYGMMLLNSAAFGELFIIIKHISSEPIDTRVWQDIHPRIIAVSKGLFCDGHFAAAGEAAIKEVETRMRELFKEGKPNSPIPKDAAGLIGALLSDNGFYQFCDTSEISGANFRKGVKSIFEGAFMAYRNPSMHANLTCSQREAFERIVQASQMMGILTSGEVRI</sequence>
<dbReference type="EMBL" id="FRAH01000014">
    <property type="protein sequence ID" value="SHK05928.1"/>
    <property type="molecule type" value="Genomic_DNA"/>
</dbReference>
<dbReference type="Proteomes" id="UP000183975">
    <property type="component" value="Unassembled WGS sequence"/>
</dbReference>
<proteinExistence type="predicted"/>
<dbReference type="OrthoDB" id="1863356at2"/>
<dbReference type="Pfam" id="PF09509">
    <property type="entry name" value="Hypoth_Ymh"/>
    <property type="match status" value="1"/>
</dbReference>
<protein>
    <recommendedName>
        <fullName evidence="1">Conserved hypothetical protein CHP02391 domain-containing protein</fullName>
    </recommendedName>
</protein>